<evidence type="ECO:0000313" key="6">
    <source>
        <dbReference type="EMBL" id="MWV68715.1"/>
    </source>
</evidence>
<evidence type="ECO:0000313" key="9">
    <source>
        <dbReference type="Proteomes" id="UP000477070"/>
    </source>
</evidence>
<dbReference type="GO" id="GO:0009055">
    <property type="term" value="F:electron transfer activity"/>
    <property type="evidence" value="ECO:0007669"/>
    <property type="project" value="InterPro"/>
</dbReference>
<keyword evidence="3 4" id="KW-0408">Iron</keyword>
<evidence type="ECO:0000256" key="2">
    <source>
        <dbReference type="ARBA" id="ARBA00022723"/>
    </source>
</evidence>
<keyword evidence="8" id="KW-1185">Reference proteome</keyword>
<protein>
    <submittedName>
        <fullName evidence="7">C-type cytochrome</fullName>
    </submittedName>
</protein>
<evidence type="ECO:0000256" key="1">
    <source>
        <dbReference type="ARBA" id="ARBA00022617"/>
    </source>
</evidence>
<dbReference type="InterPro" id="IPR009056">
    <property type="entry name" value="Cyt_c-like_dom"/>
</dbReference>
<dbReference type="Pfam" id="PF00034">
    <property type="entry name" value="Cytochrom_C"/>
    <property type="match status" value="1"/>
</dbReference>
<keyword evidence="1 4" id="KW-0349">Heme</keyword>
<evidence type="ECO:0000256" key="3">
    <source>
        <dbReference type="ARBA" id="ARBA00023004"/>
    </source>
</evidence>
<accession>A0A347VRB1</accession>
<proteinExistence type="predicted"/>
<reference evidence="7 8" key="1">
    <citation type="journal article" date="2014" name="Genome Announc.">
        <title>Draft genome sequences of eight enterohepatic helicobacter species isolated from both laboratory and wild rodents.</title>
        <authorList>
            <person name="Sheh A."/>
            <person name="Shen Z."/>
            <person name="Fox J.G."/>
        </authorList>
    </citation>
    <scope>NUCLEOTIDE SEQUENCE [LARGE SCALE GENOMIC DNA]</scope>
    <source>
        <strain evidence="7 8">MIT 97-6194</strain>
    </source>
</reference>
<dbReference type="AlphaFoldDB" id="A0A347VRB1"/>
<dbReference type="Proteomes" id="UP000029714">
    <property type="component" value="Unassembled WGS sequence"/>
</dbReference>
<dbReference type="Proteomes" id="UP000477070">
    <property type="component" value="Unassembled WGS sequence"/>
</dbReference>
<organism evidence="7 8">
    <name type="scientific">Helicobacter saguini</name>
    <dbReference type="NCBI Taxonomy" id="1548018"/>
    <lineage>
        <taxon>Bacteria</taxon>
        <taxon>Pseudomonadati</taxon>
        <taxon>Campylobacterota</taxon>
        <taxon>Epsilonproteobacteria</taxon>
        <taxon>Campylobacterales</taxon>
        <taxon>Helicobacteraceae</taxon>
        <taxon>Helicobacter</taxon>
    </lineage>
</organism>
<dbReference type="STRING" id="1548018.LS64_03945"/>
<gene>
    <name evidence="6" type="ORF">DCO61_01385</name>
    <name evidence="7" type="ORF">LS64_010830</name>
</gene>
<dbReference type="Gene3D" id="1.10.760.10">
    <property type="entry name" value="Cytochrome c-like domain"/>
    <property type="match status" value="1"/>
</dbReference>
<dbReference type="OrthoDB" id="5328547at2"/>
<dbReference type="InterPro" id="IPR036909">
    <property type="entry name" value="Cyt_c-like_dom_sf"/>
</dbReference>
<evidence type="ECO:0000313" key="7">
    <source>
        <dbReference type="EMBL" id="TLD92175.1"/>
    </source>
</evidence>
<dbReference type="GO" id="GO:0046872">
    <property type="term" value="F:metal ion binding"/>
    <property type="evidence" value="ECO:0007669"/>
    <property type="project" value="UniProtKB-KW"/>
</dbReference>
<name>A0A347VRB1_9HELI</name>
<dbReference type="PROSITE" id="PS51007">
    <property type="entry name" value="CYTC"/>
    <property type="match status" value="1"/>
</dbReference>
<reference evidence="6 9" key="4">
    <citation type="submission" date="2019-12" db="EMBL/GenBank/DDBJ databases">
        <title>Multi-Generational Helicobacter saguini Isolates.</title>
        <authorList>
            <person name="Mannion A."/>
            <person name="Shen Z."/>
            <person name="Fox J.G."/>
        </authorList>
    </citation>
    <scope>NUCLEOTIDE SEQUENCE [LARGE SCALE GENOMIC DNA]</scope>
    <source>
        <strain evidence="6">16-048</strain>
        <strain evidence="9">16-048 (F4)</strain>
    </source>
</reference>
<evidence type="ECO:0000313" key="8">
    <source>
        <dbReference type="Proteomes" id="UP000029714"/>
    </source>
</evidence>
<dbReference type="EMBL" id="JRMP02000023">
    <property type="protein sequence ID" value="TLD92175.1"/>
    <property type="molecule type" value="Genomic_DNA"/>
</dbReference>
<dbReference type="EMBL" id="QBIU01000001">
    <property type="protein sequence ID" value="MWV68715.1"/>
    <property type="molecule type" value="Genomic_DNA"/>
</dbReference>
<reference evidence="7 8" key="2">
    <citation type="journal article" date="2016" name="Infect. Immun.">
        <title>Helicobacter saguini, a Novel Helicobacter Isolated from Cotton-Top Tamarins with Ulcerative Colitis, Has Proinflammatory Properties and Induces Typhlocolitis and Dysplasia in Gnotobiotic IL-10-/- Mice.</title>
        <authorList>
            <person name="Shen Z."/>
            <person name="Mannion A."/>
            <person name="Whary M.T."/>
            <person name="Muthupalani S."/>
            <person name="Sheh A."/>
            <person name="Feng Y."/>
            <person name="Gong G."/>
            <person name="Vandamme P."/>
            <person name="Holcombe H.R."/>
            <person name="Paster B.J."/>
            <person name="Fox J.G."/>
        </authorList>
    </citation>
    <scope>NUCLEOTIDE SEQUENCE [LARGE SCALE GENOMIC DNA]</scope>
    <source>
        <strain evidence="7 8">MIT 97-6194</strain>
    </source>
</reference>
<evidence type="ECO:0000256" key="4">
    <source>
        <dbReference type="PROSITE-ProRule" id="PRU00433"/>
    </source>
</evidence>
<reference evidence="7" key="3">
    <citation type="submission" date="2018-04" db="EMBL/GenBank/DDBJ databases">
        <authorList>
            <person name="Sheh A."/>
            <person name="Shen Z."/>
            <person name="Mannion A.J."/>
            <person name="Fox J.G."/>
        </authorList>
    </citation>
    <scope>NUCLEOTIDE SEQUENCE</scope>
    <source>
        <strain evidence="7">MIT 97-6194</strain>
    </source>
</reference>
<comment type="caution">
    <text evidence="7">The sequence shown here is derived from an EMBL/GenBank/DDBJ whole genome shotgun (WGS) entry which is preliminary data.</text>
</comment>
<dbReference type="SUPFAM" id="SSF46626">
    <property type="entry name" value="Cytochrome c"/>
    <property type="match status" value="1"/>
</dbReference>
<dbReference type="RefSeq" id="WP_081948280.1">
    <property type="nucleotide sequence ID" value="NZ_JRMP02000023.1"/>
</dbReference>
<feature type="domain" description="Cytochrome c" evidence="5">
    <location>
        <begin position="42"/>
        <end position="129"/>
    </location>
</feature>
<evidence type="ECO:0000259" key="5">
    <source>
        <dbReference type="PROSITE" id="PS51007"/>
    </source>
</evidence>
<keyword evidence="2 4" id="KW-0479">Metal-binding</keyword>
<sequence>MKKQLAITLILLGIFQYLQSDNRQENQAINKDSIISEYDFITANEYGKYLYENPRGISCKSCHGEYGQGEVIAKYIKMEKEVELKAPNITSLSKERFELAINTSKSIMPKYYLTTQEISAIYTYIQSYSQIKEIE</sequence>
<dbReference type="GO" id="GO:0020037">
    <property type="term" value="F:heme binding"/>
    <property type="evidence" value="ECO:0007669"/>
    <property type="project" value="InterPro"/>
</dbReference>